<evidence type="ECO:0000313" key="2">
    <source>
        <dbReference type="Proteomes" id="UP001497382"/>
    </source>
</evidence>
<accession>A0AAV2BBH4</accession>
<dbReference type="Proteomes" id="UP001497382">
    <property type="component" value="Unassembled WGS sequence"/>
</dbReference>
<keyword evidence="2" id="KW-1185">Reference proteome</keyword>
<dbReference type="AlphaFoldDB" id="A0AAV2BBH4"/>
<reference evidence="1 2" key="1">
    <citation type="submission" date="2024-04" db="EMBL/GenBank/DDBJ databases">
        <authorList>
            <person name="Rising A."/>
            <person name="Reimegard J."/>
            <person name="Sonavane S."/>
            <person name="Akerstrom W."/>
            <person name="Nylinder S."/>
            <person name="Hedman E."/>
            <person name="Kallberg Y."/>
        </authorList>
    </citation>
    <scope>NUCLEOTIDE SEQUENCE [LARGE SCALE GENOMIC DNA]</scope>
</reference>
<gene>
    <name evidence="1" type="ORF">LARSCL_LOCUS18126</name>
</gene>
<comment type="caution">
    <text evidence="1">The sequence shown here is derived from an EMBL/GenBank/DDBJ whole genome shotgun (WGS) entry which is preliminary data.</text>
</comment>
<sequence length="32" mass="3794">MRQLGRTEPGSLHLLCWSDNHYTAWDLMLTTF</sequence>
<dbReference type="EMBL" id="CAXIEN010000323">
    <property type="protein sequence ID" value="CAL1293304.1"/>
    <property type="molecule type" value="Genomic_DNA"/>
</dbReference>
<name>A0AAV2BBH4_9ARAC</name>
<evidence type="ECO:0000313" key="1">
    <source>
        <dbReference type="EMBL" id="CAL1293304.1"/>
    </source>
</evidence>
<proteinExistence type="predicted"/>
<organism evidence="1 2">
    <name type="scientific">Larinioides sclopetarius</name>
    <dbReference type="NCBI Taxonomy" id="280406"/>
    <lineage>
        <taxon>Eukaryota</taxon>
        <taxon>Metazoa</taxon>
        <taxon>Ecdysozoa</taxon>
        <taxon>Arthropoda</taxon>
        <taxon>Chelicerata</taxon>
        <taxon>Arachnida</taxon>
        <taxon>Araneae</taxon>
        <taxon>Araneomorphae</taxon>
        <taxon>Entelegynae</taxon>
        <taxon>Araneoidea</taxon>
        <taxon>Araneidae</taxon>
        <taxon>Larinioides</taxon>
    </lineage>
</organism>
<protein>
    <submittedName>
        <fullName evidence="1">Uncharacterized protein</fullName>
    </submittedName>
</protein>